<dbReference type="PANTHER" id="PTHR42789">
    <property type="entry name" value="D-ISOMER SPECIFIC 2-HYDROXYACID DEHYDROGENASE FAMILY PROTEIN (AFU_ORTHOLOGUE AFUA_6G10090)"/>
    <property type="match status" value="1"/>
</dbReference>
<dbReference type="RefSeq" id="WP_191160377.1">
    <property type="nucleotide sequence ID" value="NZ_JACXAI010000029.1"/>
</dbReference>
<dbReference type="GO" id="GO:0051287">
    <property type="term" value="F:NAD binding"/>
    <property type="evidence" value="ECO:0007669"/>
    <property type="project" value="InterPro"/>
</dbReference>
<keyword evidence="8" id="KW-1185">Reference proteome</keyword>
<evidence type="ECO:0000259" key="5">
    <source>
        <dbReference type="Pfam" id="PF00389"/>
    </source>
</evidence>
<dbReference type="SUPFAM" id="SSF52283">
    <property type="entry name" value="Formate/glycerate dehydrogenase catalytic domain-like"/>
    <property type="match status" value="1"/>
</dbReference>
<keyword evidence="2 4" id="KW-0560">Oxidoreductase</keyword>
<organism evidence="7 8">
    <name type="scientific">Metabacillus arenae</name>
    <dbReference type="NCBI Taxonomy" id="2771434"/>
    <lineage>
        <taxon>Bacteria</taxon>
        <taxon>Bacillati</taxon>
        <taxon>Bacillota</taxon>
        <taxon>Bacilli</taxon>
        <taxon>Bacillales</taxon>
        <taxon>Bacillaceae</taxon>
        <taxon>Metabacillus</taxon>
    </lineage>
</organism>
<evidence type="ECO:0000259" key="6">
    <source>
        <dbReference type="Pfam" id="PF02826"/>
    </source>
</evidence>
<dbReference type="FunFam" id="3.40.50.720:FF:000203">
    <property type="entry name" value="D-3-phosphoglycerate dehydrogenase (SerA)"/>
    <property type="match status" value="1"/>
</dbReference>
<feature type="domain" description="D-isomer specific 2-hydroxyacid dehydrogenase catalytic" evidence="5">
    <location>
        <begin position="14"/>
        <end position="316"/>
    </location>
</feature>
<dbReference type="AlphaFoldDB" id="A0A926RZ04"/>
<dbReference type="PANTHER" id="PTHR42789:SF1">
    <property type="entry name" value="D-ISOMER SPECIFIC 2-HYDROXYACID DEHYDROGENASE FAMILY PROTEIN (AFU_ORTHOLOGUE AFUA_6G10090)"/>
    <property type="match status" value="1"/>
</dbReference>
<name>A0A926RZ04_9BACI</name>
<evidence type="ECO:0000256" key="2">
    <source>
        <dbReference type="ARBA" id="ARBA00023002"/>
    </source>
</evidence>
<dbReference type="InterPro" id="IPR006140">
    <property type="entry name" value="D-isomer_DH_NAD-bd"/>
</dbReference>
<evidence type="ECO:0000313" key="8">
    <source>
        <dbReference type="Proteomes" id="UP000626844"/>
    </source>
</evidence>
<comment type="similarity">
    <text evidence="1 4">Belongs to the D-isomer specific 2-hydroxyacid dehydrogenase family.</text>
</comment>
<dbReference type="InterPro" id="IPR036291">
    <property type="entry name" value="NAD(P)-bd_dom_sf"/>
</dbReference>
<sequence>MKRVLIGNTTFASTAPEALEMLEQAGYEVVANPYGKPLNEDQLLELIGDFDAIVSGFNQITARVLERADRLKVIAQHGIGVDSIDVAAASHRGVVVSTAVGTNENAVADLTFGLMLSLTRSIPAAHSLVIGGSWSVITGGEVWGKTLGIVGLGRIGRAVTRRAQGFEMNVLAYARSSDEEFVKEHGISLVTMEELLSQSDFVTLHVPLKENTRHLIGAEELALMRPDSFLINTARGGLLDENAVFHALAEKRIAGAALDCFSSEPPTGSRLLGLNNLIATPHMGAFTREALGRTSISCAQSILDVLGGRRPQFVVNREVLSQLCLR</sequence>
<dbReference type="Pfam" id="PF02826">
    <property type="entry name" value="2-Hacid_dh_C"/>
    <property type="match status" value="1"/>
</dbReference>
<evidence type="ECO:0000256" key="3">
    <source>
        <dbReference type="ARBA" id="ARBA00023027"/>
    </source>
</evidence>
<dbReference type="CDD" id="cd12172">
    <property type="entry name" value="PGDH_like_2"/>
    <property type="match status" value="1"/>
</dbReference>
<dbReference type="GO" id="GO:0016616">
    <property type="term" value="F:oxidoreductase activity, acting on the CH-OH group of donors, NAD or NADP as acceptor"/>
    <property type="evidence" value="ECO:0007669"/>
    <property type="project" value="InterPro"/>
</dbReference>
<dbReference type="Gene3D" id="3.40.50.720">
    <property type="entry name" value="NAD(P)-binding Rossmann-like Domain"/>
    <property type="match status" value="2"/>
</dbReference>
<evidence type="ECO:0000256" key="1">
    <source>
        <dbReference type="ARBA" id="ARBA00005854"/>
    </source>
</evidence>
<dbReference type="InterPro" id="IPR029753">
    <property type="entry name" value="D-isomer_DH_CS"/>
</dbReference>
<dbReference type="EMBL" id="JACXAI010000029">
    <property type="protein sequence ID" value="MBD1382310.1"/>
    <property type="molecule type" value="Genomic_DNA"/>
</dbReference>
<dbReference type="InterPro" id="IPR050857">
    <property type="entry name" value="D-2-hydroxyacid_DH"/>
</dbReference>
<reference evidence="7" key="1">
    <citation type="submission" date="2020-09" db="EMBL/GenBank/DDBJ databases">
        <title>A novel bacterium of genus Bacillus, isolated from South China Sea.</title>
        <authorList>
            <person name="Huang H."/>
            <person name="Mo K."/>
            <person name="Hu Y."/>
        </authorList>
    </citation>
    <scope>NUCLEOTIDE SEQUENCE</scope>
    <source>
        <strain evidence="7">IB182487</strain>
    </source>
</reference>
<feature type="domain" description="D-isomer specific 2-hydroxyacid dehydrogenase NAD-binding" evidence="6">
    <location>
        <begin position="112"/>
        <end position="284"/>
    </location>
</feature>
<gene>
    <name evidence="7" type="ORF">IC621_18990</name>
</gene>
<dbReference type="InterPro" id="IPR006139">
    <property type="entry name" value="D-isomer_2_OHA_DH_cat_dom"/>
</dbReference>
<dbReference type="Proteomes" id="UP000626844">
    <property type="component" value="Unassembled WGS sequence"/>
</dbReference>
<dbReference type="PROSITE" id="PS00671">
    <property type="entry name" value="D_2_HYDROXYACID_DH_3"/>
    <property type="match status" value="1"/>
</dbReference>
<evidence type="ECO:0000256" key="4">
    <source>
        <dbReference type="RuleBase" id="RU003719"/>
    </source>
</evidence>
<dbReference type="Pfam" id="PF00389">
    <property type="entry name" value="2-Hacid_dh"/>
    <property type="match status" value="1"/>
</dbReference>
<keyword evidence="3" id="KW-0520">NAD</keyword>
<dbReference type="PROSITE" id="PS00670">
    <property type="entry name" value="D_2_HYDROXYACID_DH_2"/>
    <property type="match status" value="1"/>
</dbReference>
<comment type="caution">
    <text evidence="7">The sequence shown here is derived from an EMBL/GenBank/DDBJ whole genome shotgun (WGS) entry which is preliminary data.</text>
</comment>
<evidence type="ECO:0000313" key="7">
    <source>
        <dbReference type="EMBL" id="MBD1382310.1"/>
    </source>
</evidence>
<protein>
    <submittedName>
        <fullName evidence="7">Phosphoglycerate dehydrogenase</fullName>
    </submittedName>
</protein>
<dbReference type="SUPFAM" id="SSF51735">
    <property type="entry name" value="NAD(P)-binding Rossmann-fold domains"/>
    <property type="match status" value="1"/>
</dbReference>
<proteinExistence type="inferred from homology"/>
<accession>A0A926RZ04</accession>